<name>A0ABR3B115_PHYBL</name>
<proteinExistence type="predicted"/>
<accession>A0ABR3B115</accession>
<sequence>MTQENPIQQSSPFEPNRNDLHSIHPNDTFLPLTSHTLVTEPFQTTNSATAGMTILNTASRSVPGSRRNSICADTDDLSALFDTAIRLEGQERQHGLMSPKQDLIDFYSNRPVHRSMSVDVGSIQHTRYPNFLPNSTTPSSAAAAATTATIAPNSTNTQMLSSSLSSSSLSASSSSSTAAAAAAPPPPPQQQPQQPVTQAGMTIGSNNNNHKTLPVSASTQGNGMSQHLFCEDEGVNGPDHQSLPTTPLSHSNYYLRHLTGSTEKLSAIMHDGYAGL</sequence>
<comment type="caution">
    <text evidence="2">The sequence shown here is derived from an EMBL/GenBank/DDBJ whole genome shotgun (WGS) entry which is preliminary data.</text>
</comment>
<evidence type="ECO:0000313" key="3">
    <source>
        <dbReference type="Proteomes" id="UP001448207"/>
    </source>
</evidence>
<evidence type="ECO:0000313" key="2">
    <source>
        <dbReference type="EMBL" id="KAL0086285.1"/>
    </source>
</evidence>
<organism evidence="2 3">
    <name type="scientific">Phycomyces blakesleeanus</name>
    <dbReference type="NCBI Taxonomy" id="4837"/>
    <lineage>
        <taxon>Eukaryota</taxon>
        <taxon>Fungi</taxon>
        <taxon>Fungi incertae sedis</taxon>
        <taxon>Mucoromycota</taxon>
        <taxon>Mucoromycotina</taxon>
        <taxon>Mucoromycetes</taxon>
        <taxon>Mucorales</taxon>
        <taxon>Phycomycetaceae</taxon>
        <taxon>Phycomyces</taxon>
    </lineage>
</organism>
<feature type="compositionally biased region" description="Polar residues" evidence="1">
    <location>
        <begin position="1"/>
        <end position="13"/>
    </location>
</feature>
<dbReference type="EMBL" id="JBCLYO010000008">
    <property type="protein sequence ID" value="KAL0086285.1"/>
    <property type="molecule type" value="Genomic_DNA"/>
</dbReference>
<gene>
    <name evidence="2" type="ORF">J3Q64DRAFT_1490249</name>
</gene>
<feature type="region of interest" description="Disordered" evidence="1">
    <location>
        <begin position="1"/>
        <end position="27"/>
    </location>
</feature>
<feature type="compositionally biased region" description="Low complexity" evidence="1">
    <location>
        <begin position="156"/>
        <end position="182"/>
    </location>
</feature>
<feature type="region of interest" description="Disordered" evidence="1">
    <location>
        <begin position="156"/>
        <end position="241"/>
    </location>
</feature>
<dbReference type="Proteomes" id="UP001448207">
    <property type="component" value="Unassembled WGS sequence"/>
</dbReference>
<evidence type="ECO:0000256" key="1">
    <source>
        <dbReference type="SAM" id="MobiDB-lite"/>
    </source>
</evidence>
<protein>
    <recommendedName>
        <fullName evidence="4">Homeodomain-like DNA binding domain-containing transcription factor</fullName>
    </recommendedName>
</protein>
<evidence type="ECO:0008006" key="4">
    <source>
        <dbReference type="Google" id="ProtNLM"/>
    </source>
</evidence>
<feature type="compositionally biased region" description="Polar residues" evidence="1">
    <location>
        <begin position="196"/>
        <end position="225"/>
    </location>
</feature>
<keyword evidence="3" id="KW-1185">Reference proteome</keyword>
<reference evidence="2 3" key="1">
    <citation type="submission" date="2024-04" db="EMBL/GenBank/DDBJ databases">
        <title>Symmetric and asymmetric DNA N6-adenine methylation regulates different biological responses in Mucorales.</title>
        <authorList>
            <consortium name="Lawrence Berkeley National Laboratory"/>
            <person name="Lax C."/>
            <person name="Mondo S.J."/>
            <person name="Osorio-Concepcion M."/>
            <person name="Muszewska A."/>
            <person name="Corrochano-Luque M."/>
            <person name="Gutierrez G."/>
            <person name="Riley R."/>
            <person name="Lipzen A."/>
            <person name="Guo J."/>
            <person name="Hundley H."/>
            <person name="Amirebrahimi M."/>
            <person name="Ng V."/>
            <person name="Lorenzo-Gutierrez D."/>
            <person name="Binder U."/>
            <person name="Yang J."/>
            <person name="Song Y."/>
            <person name="Canovas D."/>
            <person name="Navarro E."/>
            <person name="Freitag M."/>
            <person name="Gabaldon T."/>
            <person name="Grigoriev I.V."/>
            <person name="Corrochano L.M."/>
            <person name="Nicolas F.E."/>
            <person name="Garre V."/>
        </authorList>
    </citation>
    <scope>NUCLEOTIDE SEQUENCE [LARGE SCALE GENOMIC DNA]</scope>
    <source>
        <strain evidence="2 3">L51</strain>
    </source>
</reference>